<evidence type="ECO:0000313" key="3">
    <source>
        <dbReference type="EMBL" id="CAI5746598.1"/>
    </source>
</evidence>
<sequence length="710" mass="77181">MAGNFPPQQPPAQDPVYTIGPTVPSEARPSPFASGPVAMVNQVRPGFGAPGQFPGHAVRATPTQLSTPLVPQRHLSASMASTLSEPISSLFADKPPHQSDVAHDFLGQAVPPSAIDLFGQTAPSPSQQYRSSTDPFGSPTELVPSFSMQQAHNEMPENANRTLAEDLFGPSSSLGQPSQQDAYKSLFGSPEKVSASDLMSSQHSHFTSSQSSMSLPFSRSQHPSRIAQGYAPYQQQQQHSSLRSFGQTPPPAAPFLGYGDNARSQSLRASALSAATPGLRMPDARSAPSPPKSDHTTTLPSPSASSITLKAPSSDELVDDFLKMPVDECFAGAESATPPASKLLIADIPDTVEGLEVLYTQRRWKSLTKKSLSMLQNPSRDVNLTLEIKSWWLAGLIKEGHYDNAASVLDQIGNLDEISVASGVTPFVPIRLLLLQALLSKCQGKSINHEKQLFHLNTRLQSAIQKNETMSRLGVELKAAARWLRITQFALANHLVHQQKFMLALCICSQIDVRFLDDKEKVAVLSRVGRIRLQMGDLTAAEKLYEAARYHTSQVKAGIGNDGGVSADVVEELEARLLLNDGLLFFAQNKLQEALGAFNSILYLQKNTQISTSTNSDAELFLNEDIVCSAVNNYAICALYCCDVKAAIAALERMIRSNPQRFLNGVVAFNLSSLYDLQFDNAASKSRKEMMKKIAHLYDLEHVDPAAYRI</sequence>
<keyword evidence="4" id="KW-1185">Reference proteome</keyword>
<feature type="region of interest" description="Disordered" evidence="2">
    <location>
        <begin position="194"/>
        <end position="260"/>
    </location>
</feature>
<comment type="caution">
    <text evidence="3">The sequence shown here is derived from an EMBL/GenBank/DDBJ whole genome shotgun (WGS) entry which is preliminary data.</text>
</comment>
<feature type="region of interest" description="Disordered" evidence="2">
    <location>
        <begin position="275"/>
        <end position="310"/>
    </location>
</feature>
<dbReference type="AlphaFoldDB" id="A0AAV0VDY4"/>
<name>A0AAV0VDY4_9STRA</name>
<dbReference type="SUPFAM" id="SSF48452">
    <property type="entry name" value="TPR-like"/>
    <property type="match status" value="1"/>
</dbReference>
<dbReference type="PROSITE" id="PS50005">
    <property type="entry name" value="TPR"/>
    <property type="match status" value="1"/>
</dbReference>
<organism evidence="3 4">
    <name type="scientific">Peronospora destructor</name>
    <dbReference type="NCBI Taxonomy" id="86335"/>
    <lineage>
        <taxon>Eukaryota</taxon>
        <taxon>Sar</taxon>
        <taxon>Stramenopiles</taxon>
        <taxon>Oomycota</taxon>
        <taxon>Peronosporomycetes</taxon>
        <taxon>Peronosporales</taxon>
        <taxon>Peronosporaceae</taxon>
        <taxon>Peronospora</taxon>
    </lineage>
</organism>
<dbReference type="InterPro" id="IPR019734">
    <property type="entry name" value="TPR_rpt"/>
</dbReference>
<dbReference type="Gene3D" id="1.25.40.10">
    <property type="entry name" value="Tetratricopeptide repeat domain"/>
    <property type="match status" value="1"/>
</dbReference>
<dbReference type="PANTHER" id="PTHR21581:SF6">
    <property type="entry name" value="TRAFFICKING PROTEIN PARTICLE COMPLEX SUBUNIT 12"/>
    <property type="match status" value="1"/>
</dbReference>
<protein>
    <submittedName>
        <fullName evidence="3">Uncharacterized protein</fullName>
    </submittedName>
</protein>
<feature type="repeat" description="TPR" evidence="1">
    <location>
        <begin position="575"/>
        <end position="608"/>
    </location>
</feature>
<dbReference type="EMBL" id="CANTFM010002601">
    <property type="protein sequence ID" value="CAI5746598.1"/>
    <property type="molecule type" value="Genomic_DNA"/>
</dbReference>
<proteinExistence type="predicted"/>
<gene>
    <name evidence="3" type="ORF">PDE001_LOCUS11573</name>
</gene>
<keyword evidence="1" id="KW-0802">TPR repeat</keyword>
<feature type="region of interest" description="Disordered" evidence="2">
    <location>
        <begin position="1"/>
        <end position="36"/>
    </location>
</feature>
<dbReference type="InterPro" id="IPR011990">
    <property type="entry name" value="TPR-like_helical_dom_sf"/>
</dbReference>
<feature type="region of interest" description="Disordered" evidence="2">
    <location>
        <begin position="119"/>
        <end position="143"/>
    </location>
</feature>
<dbReference type="PANTHER" id="PTHR21581">
    <property type="entry name" value="D-ALANYL-D-ALANINE CARBOXYPEPTIDASE"/>
    <property type="match status" value="1"/>
</dbReference>
<evidence type="ECO:0000313" key="4">
    <source>
        <dbReference type="Proteomes" id="UP001162029"/>
    </source>
</evidence>
<evidence type="ECO:0000256" key="2">
    <source>
        <dbReference type="SAM" id="MobiDB-lite"/>
    </source>
</evidence>
<evidence type="ECO:0000256" key="1">
    <source>
        <dbReference type="PROSITE-ProRule" id="PRU00339"/>
    </source>
</evidence>
<feature type="compositionally biased region" description="Low complexity" evidence="2">
    <location>
        <begin position="199"/>
        <end position="214"/>
    </location>
</feature>
<feature type="compositionally biased region" description="Polar residues" evidence="2">
    <location>
        <begin position="296"/>
        <end position="308"/>
    </location>
</feature>
<reference evidence="3" key="1">
    <citation type="submission" date="2022-12" db="EMBL/GenBank/DDBJ databases">
        <authorList>
            <person name="Webb A."/>
        </authorList>
    </citation>
    <scope>NUCLEOTIDE SEQUENCE</scope>
    <source>
        <strain evidence="3">Pd1</strain>
    </source>
</reference>
<feature type="compositionally biased region" description="Polar residues" evidence="2">
    <location>
        <begin position="121"/>
        <end position="135"/>
    </location>
</feature>
<accession>A0AAV0VDY4</accession>
<dbReference type="Proteomes" id="UP001162029">
    <property type="component" value="Unassembled WGS sequence"/>
</dbReference>
<dbReference type="SMART" id="SM00028">
    <property type="entry name" value="TPR"/>
    <property type="match status" value="2"/>
</dbReference>